<protein>
    <submittedName>
        <fullName evidence="1">Uncharacterized protein</fullName>
    </submittedName>
</protein>
<sequence length="91" mass="10448">MQNAYTNQGGNERRNLSVAFHFGLLTNGHVWMAMIESRNRTLHAYDPSVLETEFTQICKNYKTEFLQLESKLGKLSEHIKQDGVAIYEGAR</sequence>
<gene>
    <name evidence="1" type="ORF">DCR58_00645</name>
</gene>
<reference evidence="1 2" key="1">
    <citation type="journal article" date="2018" name="Nat. Biotechnol.">
        <title>A standardized bacterial taxonomy based on genome phylogeny substantially revises the tree of life.</title>
        <authorList>
            <person name="Parks D.H."/>
            <person name="Chuvochina M."/>
            <person name="Waite D.W."/>
            <person name="Rinke C."/>
            <person name="Skarshewski A."/>
            <person name="Chaumeil P.A."/>
            <person name="Hugenholtz P."/>
        </authorList>
    </citation>
    <scope>NUCLEOTIDE SEQUENCE [LARGE SCALE GENOMIC DNA]</scope>
    <source>
        <strain evidence="1">UBA9360</strain>
    </source>
</reference>
<dbReference type="EMBL" id="DMUP01000014">
    <property type="protein sequence ID" value="HAR55269.1"/>
    <property type="molecule type" value="Genomic_DNA"/>
</dbReference>
<comment type="caution">
    <text evidence="1">The sequence shown here is derived from an EMBL/GenBank/DDBJ whole genome shotgun (WGS) entry which is preliminary data.</text>
</comment>
<name>A0A348WL57_9GAMM</name>
<dbReference type="Pfam" id="PF08780">
    <property type="entry name" value="NTase_sub_bind"/>
    <property type="match status" value="1"/>
</dbReference>
<evidence type="ECO:0000313" key="2">
    <source>
        <dbReference type="Proteomes" id="UP000262878"/>
    </source>
</evidence>
<dbReference type="InterPro" id="IPR010235">
    <property type="entry name" value="HepT"/>
</dbReference>
<proteinExistence type="predicted"/>
<accession>A0A348WL57</accession>
<organism evidence="1 2">
    <name type="scientific">Idiomarina baltica</name>
    <dbReference type="NCBI Taxonomy" id="190892"/>
    <lineage>
        <taxon>Bacteria</taxon>
        <taxon>Pseudomonadati</taxon>
        <taxon>Pseudomonadota</taxon>
        <taxon>Gammaproteobacteria</taxon>
        <taxon>Alteromonadales</taxon>
        <taxon>Idiomarinaceae</taxon>
        <taxon>Idiomarina</taxon>
    </lineage>
</organism>
<dbReference type="AlphaFoldDB" id="A0A348WL57"/>
<evidence type="ECO:0000313" key="1">
    <source>
        <dbReference type="EMBL" id="HAR55269.1"/>
    </source>
</evidence>
<dbReference type="Gene3D" id="1.20.120.330">
    <property type="entry name" value="Nucleotidyltransferases domain 2"/>
    <property type="match status" value="1"/>
</dbReference>
<dbReference type="SUPFAM" id="SSF81593">
    <property type="entry name" value="Nucleotidyltransferase substrate binding subunit/domain"/>
    <property type="match status" value="1"/>
</dbReference>
<dbReference type="Proteomes" id="UP000262878">
    <property type="component" value="Unassembled WGS sequence"/>
</dbReference>